<dbReference type="Gene3D" id="2.40.180.10">
    <property type="entry name" value="Catalase core domain"/>
    <property type="match status" value="1"/>
</dbReference>
<evidence type="ECO:0000256" key="7">
    <source>
        <dbReference type="ARBA" id="ARBA00023004"/>
    </source>
</evidence>
<protein>
    <recommendedName>
        <fullName evidence="2">catalase</fullName>
        <ecNumber evidence="2">1.11.1.6</ecNumber>
    </recommendedName>
</protein>
<dbReference type="PANTHER" id="PTHR42821:SF1">
    <property type="entry name" value="CATALASE-B"/>
    <property type="match status" value="1"/>
</dbReference>
<dbReference type="SMART" id="SM01060">
    <property type="entry name" value="Catalase"/>
    <property type="match status" value="1"/>
</dbReference>
<reference evidence="10 11" key="1">
    <citation type="submission" date="2021-01" db="EMBL/GenBank/DDBJ databases">
        <title>Genome public.</title>
        <authorList>
            <person name="Liu C."/>
            <person name="Sun Q."/>
        </authorList>
    </citation>
    <scope>NUCLEOTIDE SEQUENCE [LARGE SCALE GENOMIC DNA]</scope>
    <source>
        <strain evidence="10 11">YIM B02564</strain>
    </source>
</reference>
<feature type="domain" description="Catalase core" evidence="9">
    <location>
        <begin position="1"/>
        <end position="176"/>
    </location>
</feature>
<name>A0ABS1TU70_9BACI</name>
<gene>
    <name evidence="10" type="ORF">JK635_14715</name>
</gene>
<feature type="non-terminal residue" evidence="10">
    <location>
        <position position="176"/>
    </location>
</feature>
<accession>A0ABS1TU70</accession>
<keyword evidence="11" id="KW-1185">Reference proteome</keyword>
<keyword evidence="6 10" id="KW-0560">Oxidoreductase</keyword>
<evidence type="ECO:0000256" key="5">
    <source>
        <dbReference type="ARBA" id="ARBA00022723"/>
    </source>
</evidence>
<organism evidence="10 11">
    <name type="scientific">Neobacillus paridis</name>
    <dbReference type="NCBI Taxonomy" id="2803862"/>
    <lineage>
        <taxon>Bacteria</taxon>
        <taxon>Bacillati</taxon>
        <taxon>Bacillota</taxon>
        <taxon>Bacilli</taxon>
        <taxon>Bacillales</taxon>
        <taxon>Bacillaceae</taxon>
        <taxon>Neobacillus</taxon>
    </lineage>
</organism>
<evidence type="ECO:0000256" key="3">
    <source>
        <dbReference type="ARBA" id="ARBA00022559"/>
    </source>
</evidence>
<keyword evidence="7" id="KW-0408">Iron</keyword>
<keyword evidence="5" id="KW-0479">Metal-binding</keyword>
<feature type="non-terminal residue" evidence="10">
    <location>
        <position position="1"/>
    </location>
</feature>
<dbReference type="GO" id="GO:0004096">
    <property type="term" value="F:catalase activity"/>
    <property type="evidence" value="ECO:0007669"/>
    <property type="project" value="UniProtKB-EC"/>
</dbReference>
<evidence type="ECO:0000256" key="2">
    <source>
        <dbReference type="ARBA" id="ARBA00012314"/>
    </source>
</evidence>
<dbReference type="PROSITE" id="PS51402">
    <property type="entry name" value="CATALASE_3"/>
    <property type="match status" value="1"/>
</dbReference>
<dbReference type="InterPro" id="IPR018028">
    <property type="entry name" value="Catalase"/>
</dbReference>
<evidence type="ECO:0000259" key="9">
    <source>
        <dbReference type="SMART" id="SM01060"/>
    </source>
</evidence>
<dbReference type="InterPro" id="IPR020835">
    <property type="entry name" value="Catalase_sf"/>
</dbReference>
<dbReference type="InterPro" id="IPR011614">
    <property type="entry name" value="Catalase_core"/>
</dbReference>
<proteinExistence type="predicted"/>
<dbReference type="Proteomes" id="UP000623967">
    <property type="component" value="Unassembled WGS sequence"/>
</dbReference>
<evidence type="ECO:0000256" key="1">
    <source>
        <dbReference type="ARBA" id="ARBA00001971"/>
    </source>
</evidence>
<evidence type="ECO:0000256" key="6">
    <source>
        <dbReference type="ARBA" id="ARBA00023002"/>
    </source>
</evidence>
<dbReference type="RefSeq" id="WP_202654703.1">
    <property type="nucleotide sequence ID" value="NZ_JAESWB010000203.1"/>
</dbReference>
<keyword evidence="8" id="KW-0376">Hydrogen peroxide</keyword>
<sequence>RMMQGFGVHTYRMVNAEGQSVFVKFHWTPLAGTRSLVWEEAVKISGADPDFHRRDLWEAIEAGAFPEYELALQIFTEEQAAGFGFDVLDSTKIIPEELVPLTPVGKMVLNRNPDNFFAETEQVAFCVAHVVPGIDFSNDPLLHGRIHSYLDTQITRLGGVNFHEIPINSPVAPVHN</sequence>
<dbReference type="InterPro" id="IPR024712">
    <property type="entry name" value="Catalase_clade2"/>
</dbReference>
<keyword evidence="3 10" id="KW-0575">Peroxidase</keyword>
<evidence type="ECO:0000256" key="8">
    <source>
        <dbReference type="ARBA" id="ARBA00023324"/>
    </source>
</evidence>
<dbReference type="SUPFAM" id="SSF56634">
    <property type="entry name" value="Heme-dependent catalase-like"/>
    <property type="match status" value="1"/>
</dbReference>
<dbReference type="Pfam" id="PF00199">
    <property type="entry name" value="Catalase"/>
    <property type="match status" value="1"/>
</dbReference>
<dbReference type="PANTHER" id="PTHR42821">
    <property type="entry name" value="CATALASE"/>
    <property type="match status" value="1"/>
</dbReference>
<evidence type="ECO:0000313" key="11">
    <source>
        <dbReference type="Proteomes" id="UP000623967"/>
    </source>
</evidence>
<keyword evidence="4" id="KW-0349">Heme</keyword>
<evidence type="ECO:0000313" key="10">
    <source>
        <dbReference type="EMBL" id="MBL4953445.1"/>
    </source>
</evidence>
<comment type="cofactor">
    <cofactor evidence="1">
        <name>heme</name>
        <dbReference type="ChEBI" id="CHEBI:30413"/>
    </cofactor>
</comment>
<dbReference type="EMBL" id="JAESWB010000203">
    <property type="protein sequence ID" value="MBL4953445.1"/>
    <property type="molecule type" value="Genomic_DNA"/>
</dbReference>
<evidence type="ECO:0000256" key="4">
    <source>
        <dbReference type="ARBA" id="ARBA00022617"/>
    </source>
</evidence>
<dbReference type="PRINTS" id="PR00067">
    <property type="entry name" value="CATALASE"/>
</dbReference>
<dbReference type="EC" id="1.11.1.6" evidence="2"/>
<comment type="caution">
    <text evidence="10">The sequence shown here is derived from an EMBL/GenBank/DDBJ whole genome shotgun (WGS) entry which is preliminary data.</text>
</comment>